<proteinExistence type="predicted"/>
<protein>
    <submittedName>
        <fullName evidence="2">YlxQ-related RNA-binding protein</fullName>
    </submittedName>
</protein>
<organism evidence="2 3">
    <name type="scientific">Salinicoccus jeotgali</name>
    <dbReference type="NCBI Taxonomy" id="381634"/>
    <lineage>
        <taxon>Bacteria</taxon>
        <taxon>Bacillati</taxon>
        <taxon>Bacillota</taxon>
        <taxon>Bacilli</taxon>
        <taxon>Bacillales</taxon>
        <taxon>Staphylococcaceae</taxon>
        <taxon>Salinicoccus</taxon>
    </lineage>
</organism>
<evidence type="ECO:0000313" key="3">
    <source>
        <dbReference type="Proteomes" id="UP001500920"/>
    </source>
</evidence>
<dbReference type="EMBL" id="BAABCK010000013">
    <property type="protein sequence ID" value="GAA3719213.1"/>
    <property type="molecule type" value="Genomic_DNA"/>
</dbReference>
<gene>
    <name evidence="2" type="ORF">GCM10022378_06740</name>
</gene>
<dbReference type="Pfam" id="PF01248">
    <property type="entry name" value="Ribosomal_L7Ae"/>
    <property type="match status" value="1"/>
</dbReference>
<evidence type="ECO:0000313" key="2">
    <source>
        <dbReference type="EMBL" id="GAA3719213.1"/>
    </source>
</evidence>
<keyword evidence="3" id="KW-1185">Reference proteome</keyword>
<feature type="domain" description="Ribosomal protein eL8/eL30/eS12/Gadd45" evidence="1">
    <location>
        <begin position="5"/>
        <end position="89"/>
    </location>
</feature>
<dbReference type="Proteomes" id="UP001500920">
    <property type="component" value="Unassembled WGS sequence"/>
</dbReference>
<evidence type="ECO:0000259" key="1">
    <source>
        <dbReference type="Pfam" id="PF01248"/>
    </source>
</evidence>
<reference evidence="3" key="1">
    <citation type="journal article" date="2019" name="Int. J. Syst. Evol. Microbiol.">
        <title>The Global Catalogue of Microorganisms (GCM) 10K type strain sequencing project: providing services to taxonomists for standard genome sequencing and annotation.</title>
        <authorList>
            <consortium name="The Broad Institute Genomics Platform"/>
            <consortium name="The Broad Institute Genome Sequencing Center for Infectious Disease"/>
            <person name="Wu L."/>
            <person name="Ma J."/>
        </authorList>
    </citation>
    <scope>NUCLEOTIDE SEQUENCE [LARGE SCALE GENOMIC DNA]</scope>
    <source>
        <strain evidence="3">JCM 16981</strain>
    </source>
</reference>
<dbReference type="RefSeq" id="WP_344701413.1">
    <property type="nucleotide sequence ID" value="NZ_BAABCK010000013.1"/>
</dbReference>
<comment type="caution">
    <text evidence="2">The sequence shown here is derived from an EMBL/GenBank/DDBJ whole genome shotgun (WGS) entry which is preliminary data.</text>
</comment>
<dbReference type="Gene3D" id="3.30.1330.30">
    <property type="match status" value="1"/>
</dbReference>
<accession>A0ABP7EH66</accession>
<dbReference type="InterPro" id="IPR029064">
    <property type="entry name" value="Ribosomal_eL30-like_sf"/>
</dbReference>
<name>A0ABP7EH66_9STAP</name>
<dbReference type="SUPFAM" id="SSF55315">
    <property type="entry name" value="L30e-like"/>
    <property type="match status" value="1"/>
</dbReference>
<sequence length="102" mass="11216">MTDRLLNMLGLAKRAGKLTAGEEKTLENIRSKKAEVVFLAADAGANTRKKIHDKCRTYDIPLIDHYTNESLSNATGAANRVVLSVTDPGFGRKMLELKEKGK</sequence>
<dbReference type="InterPro" id="IPR004038">
    <property type="entry name" value="Ribosomal_eL8/eL30/eS12/Gad45"/>
</dbReference>